<comment type="caution">
    <text evidence="1">The sequence shown here is derived from an EMBL/GenBank/DDBJ whole genome shotgun (WGS) entry which is preliminary data.</text>
</comment>
<dbReference type="Proteomes" id="UP001630127">
    <property type="component" value="Unassembled WGS sequence"/>
</dbReference>
<protein>
    <submittedName>
        <fullName evidence="1">Uncharacterized protein</fullName>
    </submittedName>
</protein>
<dbReference type="EMBL" id="JBJUIK010000011">
    <property type="protein sequence ID" value="KAL3514218.1"/>
    <property type="molecule type" value="Genomic_DNA"/>
</dbReference>
<accession>A0ABD2Z905</accession>
<name>A0ABD2Z905_9GENT</name>
<dbReference type="AlphaFoldDB" id="A0ABD2Z905"/>
<sequence>MIGLFLVGCPKYIHIYNVTDIFSRTNLRCFTFFCTYSPMGSNAIHLFTKTKKSLQFFHIDREQVLSLDLSTDCILLHFSEKVTTSPEGKRKNSLDCLPSFQVSISDGNGI</sequence>
<organism evidence="1 2">
    <name type="scientific">Cinchona calisaya</name>
    <dbReference type="NCBI Taxonomy" id="153742"/>
    <lineage>
        <taxon>Eukaryota</taxon>
        <taxon>Viridiplantae</taxon>
        <taxon>Streptophyta</taxon>
        <taxon>Embryophyta</taxon>
        <taxon>Tracheophyta</taxon>
        <taxon>Spermatophyta</taxon>
        <taxon>Magnoliopsida</taxon>
        <taxon>eudicotyledons</taxon>
        <taxon>Gunneridae</taxon>
        <taxon>Pentapetalae</taxon>
        <taxon>asterids</taxon>
        <taxon>lamiids</taxon>
        <taxon>Gentianales</taxon>
        <taxon>Rubiaceae</taxon>
        <taxon>Cinchonoideae</taxon>
        <taxon>Cinchoneae</taxon>
        <taxon>Cinchona</taxon>
    </lineage>
</organism>
<evidence type="ECO:0000313" key="2">
    <source>
        <dbReference type="Proteomes" id="UP001630127"/>
    </source>
</evidence>
<proteinExistence type="predicted"/>
<keyword evidence="2" id="KW-1185">Reference proteome</keyword>
<reference evidence="1 2" key="1">
    <citation type="submission" date="2024-11" db="EMBL/GenBank/DDBJ databases">
        <title>A near-complete genome assembly of Cinchona calisaya.</title>
        <authorList>
            <person name="Lian D.C."/>
            <person name="Zhao X.W."/>
            <person name="Wei L."/>
        </authorList>
    </citation>
    <scope>NUCLEOTIDE SEQUENCE [LARGE SCALE GENOMIC DNA]</scope>
    <source>
        <tissue evidence="1">Nenye</tissue>
    </source>
</reference>
<evidence type="ECO:0000313" key="1">
    <source>
        <dbReference type="EMBL" id="KAL3514218.1"/>
    </source>
</evidence>
<gene>
    <name evidence="1" type="ORF">ACH5RR_026935</name>
</gene>